<keyword evidence="2" id="KW-0472">Membrane</keyword>
<protein>
    <recommendedName>
        <fullName evidence="5">Integral membrane protein</fullName>
    </recommendedName>
</protein>
<keyword evidence="2" id="KW-0812">Transmembrane</keyword>
<sequence>MFLPLLVGAVLAVLGVVFRSRLLVLTAGIITLGFAILWMVRQGQAEGSLTVTGDSDGLGSGVGLALLGGLLMLTGAAVMGGRERRAVRKARDEQDQQERNVLDHEDRDSRGAEAARPYDMAARDQETRDVAGAGSARRTPSGEGGPPQRMVRRPEQQASAPRGLPVPARDSDSGDRGREGSDRTQYEQNDAAGRSHDSKKGRSGGSDGSQW</sequence>
<evidence type="ECO:0000256" key="1">
    <source>
        <dbReference type="SAM" id="MobiDB-lite"/>
    </source>
</evidence>
<feature type="transmembrane region" description="Helical" evidence="2">
    <location>
        <begin position="60"/>
        <end position="81"/>
    </location>
</feature>
<feature type="region of interest" description="Disordered" evidence="1">
    <location>
        <begin position="88"/>
        <end position="211"/>
    </location>
</feature>
<reference evidence="3 4" key="1">
    <citation type="submission" date="2023-09" db="EMBL/GenBank/DDBJ databases">
        <title>Genome completion map analysis of the actinomycetes C11-1.</title>
        <authorList>
            <person name="Qin P."/>
            <person name="Guan P."/>
        </authorList>
    </citation>
    <scope>NUCLEOTIDE SEQUENCE [LARGE SCALE GENOMIC DNA]</scope>
    <source>
        <strain evidence="3 4">C11-1</strain>
    </source>
</reference>
<feature type="compositionally biased region" description="Basic and acidic residues" evidence="1">
    <location>
        <begin position="169"/>
        <end position="185"/>
    </location>
</feature>
<keyword evidence="2" id="KW-1133">Transmembrane helix</keyword>
<name>A0ABY9VQ56_9ACTN</name>
<evidence type="ECO:0000313" key="4">
    <source>
        <dbReference type="Proteomes" id="UP001303236"/>
    </source>
</evidence>
<keyword evidence="4" id="KW-1185">Reference proteome</keyword>
<evidence type="ECO:0008006" key="5">
    <source>
        <dbReference type="Google" id="ProtNLM"/>
    </source>
</evidence>
<dbReference type="EMBL" id="CP134500">
    <property type="protein sequence ID" value="WNF25733.1"/>
    <property type="molecule type" value="Genomic_DNA"/>
</dbReference>
<evidence type="ECO:0000256" key="2">
    <source>
        <dbReference type="SAM" id="Phobius"/>
    </source>
</evidence>
<accession>A0ABY9VQ56</accession>
<gene>
    <name evidence="3" type="ORF">RI138_02330</name>
</gene>
<organism evidence="3 4">
    <name type="scientific">Streptomyces durocortorensis</name>
    <dbReference type="NCBI Taxonomy" id="2811104"/>
    <lineage>
        <taxon>Bacteria</taxon>
        <taxon>Bacillati</taxon>
        <taxon>Actinomycetota</taxon>
        <taxon>Actinomycetes</taxon>
        <taxon>Kitasatosporales</taxon>
        <taxon>Streptomycetaceae</taxon>
        <taxon>Streptomyces</taxon>
    </lineage>
</organism>
<proteinExistence type="predicted"/>
<dbReference type="Proteomes" id="UP001303236">
    <property type="component" value="Chromosome"/>
</dbReference>
<feature type="transmembrane region" description="Helical" evidence="2">
    <location>
        <begin position="22"/>
        <end position="40"/>
    </location>
</feature>
<feature type="compositionally biased region" description="Basic and acidic residues" evidence="1">
    <location>
        <begin position="88"/>
        <end position="113"/>
    </location>
</feature>
<evidence type="ECO:0000313" key="3">
    <source>
        <dbReference type="EMBL" id="WNF25733.1"/>
    </source>
</evidence>